<evidence type="ECO:0000313" key="3">
    <source>
        <dbReference type="Proteomes" id="UP000319576"/>
    </source>
</evidence>
<dbReference type="KEGG" id="uli:ETAA1_35140"/>
<name>A0A517XVK1_9BACT</name>
<feature type="region of interest" description="Disordered" evidence="1">
    <location>
        <begin position="306"/>
        <end position="340"/>
    </location>
</feature>
<sequence length="340" mass="36547">MADEFAPTPRPRSPNTVVVAHTSPPGPPPAATPPHTLAGEKPCGREPGPGSPHITTLPKTVGRSRGRFPNRRHRQLGSHKLWGGEEGGHRPRRFFLQSAARGVARPTRGAERGVSRVLTLTRTAAVLNPATHVPLHACGCGSALETASGARGRHPTAHRSHSPADARAGGRPTRPASSARGGDVRAATRRRTHRQDFRAIATASRATAGAGTQAWGWGLLNPCAITPCPTDSTAQGREPAGLVIPQAAPHRPPRGSRGTDSTADIASRGTRGKLYAFQDFLHRLRRFSRFFIWRCFAKLRPRASEAGRSHHSVLRSTRSGTHQLLTRGDPWKGIPSRTQE</sequence>
<evidence type="ECO:0000313" key="2">
    <source>
        <dbReference type="EMBL" id="QDU21545.1"/>
    </source>
</evidence>
<dbReference type="AlphaFoldDB" id="A0A517XVK1"/>
<gene>
    <name evidence="2" type="ORF">ETAA1_35140</name>
</gene>
<evidence type="ECO:0000256" key="1">
    <source>
        <dbReference type="SAM" id="MobiDB-lite"/>
    </source>
</evidence>
<feature type="compositionally biased region" description="Basic residues" evidence="1">
    <location>
        <begin position="151"/>
        <end position="161"/>
    </location>
</feature>
<feature type="compositionally biased region" description="Basic residues" evidence="1">
    <location>
        <begin position="62"/>
        <end position="77"/>
    </location>
</feature>
<dbReference type="EMBL" id="CP036273">
    <property type="protein sequence ID" value="QDU21545.1"/>
    <property type="molecule type" value="Genomic_DNA"/>
</dbReference>
<feature type="region of interest" description="Disordered" evidence="1">
    <location>
        <begin position="244"/>
        <end position="265"/>
    </location>
</feature>
<feature type="region of interest" description="Disordered" evidence="1">
    <location>
        <begin position="1"/>
        <end position="90"/>
    </location>
</feature>
<dbReference type="Proteomes" id="UP000319576">
    <property type="component" value="Chromosome"/>
</dbReference>
<organism evidence="2 3">
    <name type="scientific">Urbifossiella limnaea</name>
    <dbReference type="NCBI Taxonomy" id="2528023"/>
    <lineage>
        <taxon>Bacteria</taxon>
        <taxon>Pseudomonadati</taxon>
        <taxon>Planctomycetota</taxon>
        <taxon>Planctomycetia</taxon>
        <taxon>Gemmatales</taxon>
        <taxon>Gemmataceae</taxon>
        <taxon>Urbifossiella</taxon>
    </lineage>
</organism>
<proteinExistence type="predicted"/>
<protein>
    <submittedName>
        <fullName evidence="2">Uncharacterized protein</fullName>
    </submittedName>
</protein>
<keyword evidence="3" id="KW-1185">Reference proteome</keyword>
<reference evidence="2 3" key="1">
    <citation type="submission" date="2019-02" db="EMBL/GenBank/DDBJ databases">
        <title>Deep-cultivation of Planctomycetes and their phenomic and genomic characterization uncovers novel biology.</title>
        <authorList>
            <person name="Wiegand S."/>
            <person name="Jogler M."/>
            <person name="Boedeker C."/>
            <person name="Pinto D."/>
            <person name="Vollmers J."/>
            <person name="Rivas-Marin E."/>
            <person name="Kohn T."/>
            <person name="Peeters S.H."/>
            <person name="Heuer A."/>
            <person name="Rast P."/>
            <person name="Oberbeckmann S."/>
            <person name="Bunk B."/>
            <person name="Jeske O."/>
            <person name="Meyerdierks A."/>
            <person name="Storesund J.E."/>
            <person name="Kallscheuer N."/>
            <person name="Luecker S."/>
            <person name="Lage O.M."/>
            <person name="Pohl T."/>
            <person name="Merkel B.J."/>
            <person name="Hornburger P."/>
            <person name="Mueller R.-W."/>
            <person name="Bruemmer F."/>
            <person name="Labrenz M."/>
            <person name="Spormann A.M."/>
            <person name="Op den Camp H."/>
            <person name="Overmann J."/>
            <person name="Amann R."/>
            <person name="Jetten M.S.M."/>
            <person name="Mascher T."/>
            <person name="Medema M.H."/>
            <person name="Devos D.P."/>
            <person name="Kaster A.-K."/>
            <person name="Ovreas L."/>
            <person name="Rohde M."/>
            <person name="Galperin M.Y."/>
            <person name="Jogler C."/>
        </authorList>
    </citation>
    <scope>NUCLEOTIDE SEQUENCE [LARGE SCALE GENOMIC DNA]</scope>
    <source>
        <strain evidence="2 3">ETA_A1</strain>
    </source>
</reference>
<feature type="region of interest" description="Disordered" evidence="1">
    <location>
        <begin position="146"/>
        <end position="200"/>
    </location>
</feature>
<accession>A0A517XVK1</accession>
<feature type="compositionally biased region" description="Polar residues" evidence="1">
    <location>
        <begin position="314"/>
        <end position="324"/>
    </location>
</feature>